<feature type="transmembrane region" description="Helical" evidence="1">
    <location>
        <begin position="6"/>
        <end position="32"/>
    </location>
</feature>
<accession>A0A1N6MZT4</accession>
<keyword evidence="1" id="KW-1133">Transmembrane helix</keyword>
<gene>
    <name evidence="2" type="ORF">XIS1_600060</name>
</gene>
<reference evidence="3" key="1">
    <citation type="submission" date="2016-12" db="EMBL/GenBank/DDBJ databases">
        <authorList>
            <person name="Gaudriault S."/>
        </authorList>
    </citation>
    <scope>NUCLEOTIDE SEQUENCE [LARGE SCALE GENOMIC DNA]</scope>
    <source>
        <strain evidence="3">HGB1681 (deposited as PTA-6826 in the American Type Culture Collection)</strain>
    </source>
</reference>
<dbReference type="Proteomes" id="UP000196435">
    <property type="component" value="Unassembled WGS sequence"/>
</dbReference>
<name>A0A1N6MZT4_9GAMM</name>
<keyword evidence="1" id="KW-0812">Transmembrane</keyword>
<dbReference type="AlphaFoldDB" id="A0A1N6MZT4"/>
<sequence length="79" mass="9280">MLHILIINVFYLLIWLYTLVFQVAFLLIALMLDIKLVIKTKKAVTTNNSHYYNMLGKGKPTVIQPIFVILPLWTYKKIK</sequence>
<dbReference type="EMBL" id="FTLG01000204">
    <property type="protein sequence ID" value="SIP74294.1"/>
    <property type="molecule type" value="Genomic_DNA"/>
</dbReference>
<evidence type="ECO:0000256" key="1">
    <source>
        <dbReference type="SAM" id="Phobius"/>
    </source>
</evidence>
<keyword evidence="1" id="KW-0472">Membrane</keyword>
<protein>
    <submittedName>
        <fullName evidence="2">Uncharacterized protein</fullName>
    </submittedName>
</protein>
<organism evidence="2 3">
    <name type="scientific">Xenorhabdus innexi</name>
    <dbReference type="NCBI Taxonomy" id="290109"/>
    <lineage>
        <taxon>Bacteria</taxon>
        <taxon>Pseudomonadati</taxon>
        <taxon>Pseudomonadota</taxon>
        <taxon>Gammaproteobacteria</taxon>
        <taxon>Enterobacterales</taxon>
        <taxon>Morganellaceae</taxon>
        <taxon>Xenorhabdus</taxon>
    </lineage>
</organism>
<evidence type="ECO:0000313" key="2">
    <source>
        <dbReference type="EMBL" id="SIP74294.1"/>
    </source>
</evidence>
<evidence type="ECO:0000313" key="3">
    <source>
        <dbReference type="Proteomes" id="UP000196435"/>
    </source>
</evidence>
<proteinExistence type="predicted"/>